<keyword evidence="2" id="KW-1185">Reference proteome</keyword>
<proteinExistence type="predicted"/>
<dbReference type="PANTHER" id="PTHR35336:SF5">
    <property type="entry name" value="ADENOSYLCOBINAMIDE AMIDOHYDROLASE"/>
    <property type="match status" value="1"/>
</dbReference>
<accession>A0A2A4CLK2</accession>
<organism evidence="1 2">
    <name type="scientific">Pseudothioclava arenosa</name>
    <dbReference type="NCBI Taxonomy" id="1795308"/>
    <lineage>
        <taxon>Bacteria</taxon>
        <taxon>Pseudomonadati</taxon>
        <taxon>Pseudomonadota</taxon>
        <taxon>Alphaproteobacteria</taxon>
        <taxon>Rhodobacterales</taxon>
        <taxon>Paracoccaceae</taxon>
        <taxon>Pseudothioclava</taxon>
    </lineage>
</organism>
<evidence type="ECO:0000313" key="2">
    <source>
        <dbReference type="Proteomes" id="UP000243507"/>
    </source>
</evidence>
<dbReference type="InterPro" id="IPR052209">
    <property type="entry name" value="CbiZ"/>
</dbReference>
<gene>
    <name evidence="1" type="ORF">CLN94_07205</name>
</gene>
<dbReference type="RefSeq" id="WP_096432629.1">
    <property type="nucleotide sequence ID" value="NZ_NTJD01000004.1"/>
</dbReference>
<dbReference type="OrthoDB" id="9767827at2"/>
<dbReference type="EMBL" id="NTJD01000004">
    <property type="protein sequence ID" value="PCD76873.1"/>
    <property type="molecule type" value="Genomic_DNA"/>
</dbReference>
<sequence length="218" mass="22774">MKVSCAQPWLAADLGAPHQVLSWCPYRPGLVLAERILWREVRNADLTEEFDAETWLAEEVAGQGAAPAVCFLTSRDIRHHHYRKVTVEGVTVEALATVGLGNIEAVGSRRAAPPASYGTINIAVQVHAALSQSAQLEALSIITEARTAAILAEGHQLPGGIASGTGTDCIALASAQTGPELAFAGLHTALGEAIGRAVLEAVSEGARTEQISLAQAAR</sequence>
<dbReference type="AlphaFoldDB" id="A0A2A4CLK2"/>
<keyword evidence="1" id="KW-0378">Hydrolase</keyword>
<dbReference type="PANTHER" id="PTHR35336">
    <property type="entry name" value="ADENOSYLCOBINAMIDE AMIDOHYDROLASE"/>
    <property type="match status" value="1"/>
</dbReference>
<dbReference type="Proteomes" id="UP000243507">
    <property type="component" value="Unassembled WGS sequence"/>
</dbReference>
<protein>
    <submittedName>
        <fullName evidence="1">Adenosylcobinamide amidohydrolase</fullName>
    </submittedName>
</protein>
<name>A0A2A4CLK2_9RHOB</name>
<comment type="caution">
    <text evidence="1">The sequence shown here is derived from an EMBL/GenBank/DDBJ whole genome shotgun (WGS) entry which is preliminary data.</text>
</comment>
<evidence type="ECO:0000313" key="1">
    <source>
        <dbReference type="EMBL" id="PCD76873.1"/>
    </source>
</evidence>
<dbReference type="InterPro" id="IPR002808">
    <property type="entry name" value="AdoCbi_amidolase"/>
</dbReference>
<dbReference type="GO" id="GO:0016787">
    <property type="term" value="F:hydrolase activity"/>
    <property type="evidence" value="ECO:0007669"/>
    <property type="project" value="UniProtKB-KW"/>
</dbReference>
<reference evidence="1 2" key="1">
    <citation type="submission" date="2017-09" db="EMBL/GenBank/DDBJ databases">
        <title>A multilocus sequence analysis scheme for characterization of bacteria in the genus Thioclava.</title>
        <authorList>
            <person name="Liu Y."/>
            <person name="Shao Z."/>
        </authorList>
    </citation>
    <scope>NUCLEOTIDE SEQUENCE [LARGE SCALE GENOMIC DNA]</scope>
    <source>
        <strain evidence="1 2">CAU 1312</strain>
    </source>
</reference>
<dbReference type="Pfam" id="PF01955">
    <property type="entry name" value="CbiZ"/>
    <property type="match status" value="1"/>
</dbReference>